<comment type="caution">
    <text evidence="3">The sequence shown here is derived from an EMBL/GenBank/DDBJ whole genome shotgun (WGS) entry which is preliminary data.</text>
</comment>
<dbReference type="InterPro" id="IPR023451">
    <property type="entry name" value="Thymidate_synth/dCMP_Mease_dom"/>
</dbReference>
<organism evidence="3">
    <name type="scientific">marine sediment metagenome</name>
    <dbReference type="NCBI Taxonomy" id="412755"/>
    <lineage>
        <taxon>unclassified sequences</taxon>
        <taxon>metagenomes</taxon>
        <taxon>ecological metagenomes</taxon>
    </lineage>
</organism>
<accession>A0A0F9GHZ1</accession>
<evidence type="ECO:0000313" key="3">
    <source>
        <dbReference type="EMBL" id="KKL62767.1"/>
    </source>
</evidence>
<dbReference type="EMBL" id="LAZR01028386">
    <property type="protein sequence ID" value="KKL62767.1"/>
    <property type="molecule type" value="Genomic_DNA"/>
</dbReference>
<dbReference type="Gene3D" id="3.30.572.10">
    <property type="entry name" value="Thymidylate synthase/dCMP hydroxymethylase domain"/>
    <property type="match status" value="1"/>
</dbReference>
<keyword evidence="1" id="KW-0808">Transferase</keyword>
<dbReference type="Pfam" id="PF00303">
    <property type="entry name" value="Thymidylat_synt"/>
    <property type="match status" value="1"/>
</dbReference>
<dbReference type="GO" id="GO:0016740">
    <property type="term" value="F:transferase activity"/>
    <property type="evidence" value="ECO:0007669"/>
    <property type="project" value="UniProtKB-KW"/>
</dbReference>
<evidence type="ECO:0000259" key="2">
    <source>
        <dbReference type="Pfam" id="PF00303"/>
    </source>
</evidence>
<dbReference type="AlphaFoldDB" id="A0A0F9GHZ1"/>
<dbReference type="InterPro" id="IPR036926">
    <property type="entry name" value="Thymidate_synth/dCMP_Mease_sf"/>
</dbReference>
<name>A0A0F9GHZ1_9ZZZZ</name>
<protein>
    <recommendedName>
        <fullName evidence="2">Thymidylate synthase/dCMP hydroxymethylase domain-containing protein</fullName>
    </recommendedName>
</protein>
<feature type="domain" description="Thymidylate synthase/dCMP hydroxymethylase" evidence="2">
    <location>
        <begin position="95"/>
        <end position="262"/>
    </location>
</feature>
<evidence type="ECO:0000256" key="1">
    <source>
        <dbReference type="ARBA" id="ARBA00022679"/>
    </source>
</evidence>
<gene>
    <name evidence="3" type="ORF">LCGC14_2181890</name>
</gene>
<dbReference type="SUPFAM" id="SSF55831">
    <property type="entry name" value="Thymidylate synthase/dCMP hydroxymethylase"/>
    <property type="match status" value="1"/>
</dbReference>
<sequence length="299" mass="34962">MKSIPVIHVEGGSLASAYERALVALFNEGIRIKTQYDKSGDPASIDATMNITVHEPLSDPMIHKAFPGGIEDLREYVMELSGAKDHWMKNMNDPDDTRWEYTYHWRLHDYGTWKEKSNDSGKQVVAGPFRINQIEAVIEKLVNEPYTRQAQMITWMPDIDPECYDPPCLQSIHYRLVEDEDGVNYLNCNIRFRSNDAWGANFMNMFGFIQFNKETIARSIEERTGKKIGIGRLNWHADSYHLYGKDIDEFKKRLLTRIDEPFEKRVYNFSDPMIREIYFEAEEKIKKKIIEHDSKHSVL</sequence>
<proteinExistence type="predicted"/>
<reference evidence="3" key="1">
    <citation type="journal article" date="2015" name="Nature">
        <title>Complex archaea that bridge the gap between prokaryotes and eukaryotes.</title>
        <authorList>
            <person name="Spang A."/>
            <person name="Saw J.H."/>
            <person name="Jorgensen S.L."/>
            <person name="Zaremba-Niedzwiedzka K."/>
            <person name="Martijn J."/>
            <person name="Lind A.E."/>
            <person name="van Eijk R."/>
            <person name="Schleper C."/>
            <person name="Guy L."/>
            <person name="Ettema T.J."/>
        </authorList>
    </citation>
    <scope>NUCLEOTIDE SEQUENCE</scope>
</reference>